<evidence type="ECO:0000313" key="2">
    <source>
        <dbReference type="Proteomes" id="UP000789920"/>
    </source>
</evidence>
<dbReference type="Proteomes" id="UP000789920">
    <property type="component" value="Unassembled WGS sequence"/>
</dbReference>
<sequence length="125" mass="12636">IQKGKKLKKVVTHDRSKPILDVGSSSVTTSSAKGRSVSAGNGGSANVPTPVGLGGLFAGGVPKLKSRNNAVETDKENGLAAPPPLPGGRPRAPSGDNRAVSLVIPPVTLNKNTVPKNLVKTIASN</sequence>
<comment type="caution">
    <text evidence="1">The sequence shown here is derived from an EMBL/GenBank/DDBJ whole genome shotgun (WGS) entry which is preliminary data.</text>
</comment>
<feature type="non-terminal residue" evidence="1">
    <location>
        <position position="1"/>
    </location>
</feature>
<protein>
    <submittedName>
        <fullName evidence="1">17539_t:CDS:1</fullName>
    </submittedName>
</protein>
<feature type="non-terminal residue" evidence="1">
    <location>
        <position position="125"/>
    </location>
</feature>
<dbReference type="EMBL" id="CAJVQC010070164">
    <property type="protein sequence ID" value="CAG8809468.1"/>
    <property type="molecule type" value="Genomic_DNA"/>
</dbReference>
<proteinExistence type="predicted"/>
<reference evidence="1" key="1">
    <citation type="submission" date="2021-06" db="EMBL/GenBank/DDBJ databases">
        <authorList>
            <person name="Kallberg Y."/>
            <person name="Tangrot J."/>
            <person name="Rosling A."/>
        </authorList>
    </citation>
    <scope>NUCLEOTIDE SEQUENCE</scope>
    <source>
        <strain evidence="1">MA461A</strain>
    </source>
</reference>
<name>A0ACA9RTH2_9GLOM</name>
<evidence type="ECO:0000313" key="1">
    <source>
        <dbReference type="EMBL" id="CAG8809468.1"/>
    </source>
</evidence>
<organism evidence="1 2">
    <name type="scientific">Racocetra persica</name>
    <dbReference type="NCBI Taxonomy" id="160502"/>
    <lineage>
        <taxon>Eukaryota</taxon>
        <taxon>Fungi</taxon>
        <taxon>Fungi incertae sedis</taxon>
        <taxon>Mucoromycota</taxon>
        <taxon>Glomeromycotina</taxon>
        <taxon>Glomeromycetes</taxon>
        <taxon>Diversisporales</taxon>
        <taxon>Gigasporaceae</taxon>
        <taxon>Racocetra</taxon>
    </lineage>
</organism>
<accession>A0ACA9RTH2</accession>
<gene>
    <name evidence="1" type="ORF">RPERSI_LOCUS22867</name>
</gene>
<keyword evidence="2" id="KW-1185">Reference proteome</keyword>